<dbReference type="EMBL" id="JACIJM010000008">
    <property type="protein sequence ID" value="MBB5723099.1"/>
    <property type="molecule type" value="Genomic_DNA"/>
</dbReference>
<keyword evidence="3" id="KW-1185">Reference proteome</keyword>
<organism evidence="2 3">
    <name type="scientific">Yoonia ponticola</name>
    <dbReference type="NCBI Taxonomy" id="1524255"/>
    <lineage>
        <taxon>Bacteria</taxon>
        <taxon>Pseudomonadati</taxon>
        <taxon>Pseudomonadota</taxon>
        <taxon>Alphaproteobacteria</taxon>
        <taxon>Rhodobacterales</taxon>
        <taxon>Paracoccaceae</taxon>
        <taxon>Yoonia</taxon>
    </lineage>
</organism>
<name>A0A7W9EYW1_9RHOB</name>
<feature type="chain" id="PRO_5031000431" description="Porin family protein" evidence="1">
    <location>
        <begin position="21"/>
        <end position="155"/>
    </location>
</feature>
<feature type="signal peptide" evidence="1">
    <location>
        <begin position="1"/>
        <end position="20"/>
    </location>
</feature>
<evidence type="ECO:0000313" key="3">
    <source>
        <dbReference type="Proteomes" id="UP000535415"/>
    </source>
</evidence>
<protein>
    <recommendedName>
        <fullName evidence="4">Porin family protein</fullName>
    </recommendedName>
</protein>
<proteinExistence type="predicted"/>
<evidence type="ECO:0008006" key="4">
    <source>
        <dbReference type="Google" id="ProtNLM"/>
    </source>
</evidence>
<gene>
    <name evidence="2" type="ORF">FHS72_002736</name>
</gene>
<evidence type="ECO:0000256" key="1">
    <source>
        <dbReference type="SAM" id="SignalP"/>
    </source>
</evidence>
<reference evidence="2 3" key="1">
    <citation type="submission" date="2020-08" db="EMBL/GenBank/DDBJ databases">
        <title>Genomic Encyclopedia of Type Strains, Phase IV (KMG-IV): sequencing the most valuable type-strain genomes for metagenomic binning, comparative biology and taxonomic classification.</title>
        <authorList>
            <person name="Goeker M."/>
        </authorList>
    </citation>
    <scope>NUCLEOTIDE SEQUENCE [LARGE SCALE GENOMIC DNA]</scope>
    <source>
        <strain evidence="2 3">DSM 101064</strain>
    </source>
</reference>
<dbReference type="SUPFAM" id="SSF56925">
    <property type="entry name" value="OMPA-like"/>
    <property type="match status" value="1"/>
</dbReference>
<keyword evidence="1" id="KW-0732">Signal</keyword>
<comment type="caution">
    <text evidence="2">The sequence shown here is derived from an EMBL/GenBank/DDBJ whole genome shotgun (WGS) entry which is preliminary data.</text>
</comment>
<dbReference type="Proteomes" id="UP000535415">
    <property type="component" value="Unassembled WGS sequence"/>
</dbReference>
<accession>A0A7W9EYW1</accession>
<dbReference type="InterPro" id="IPR011250">
    <property type="entry name" value="OMP/PagP_B-barrel"/>
</dbReference>
<dbReference type="AlphaFoldDB" id="A0A7W9EYW1"/>
<dbReference type="RefSeq" id="WP_183530001.1">
    <property type="nucleotide sequence ID" value="NZ_JACIJM010000008.1"/>
</dbReference>
<sequence length="155" mass="16464">MKLTATLTALAMTFAAPVVAQDLYIGGGLDYGYPHSGDSETFGSFIAGVIFDVGPIGVGIEGDIGVQLSEGDDRETSRVRGLVTYDFGQITGIASVGGVQYKRGSTVYDGETYGLGAQMPVTSMLDGRLEFMRDFVGGDFETNVTTTRLSVLYKF</sequence>
<evidence type="ECO:0000313" key="2">
    <source>
        <dbReference type="EMBL" id="MBB5723099.1"/>
    </source>
</evidence>